<feature type="DNA-binding region" description="H-T-H motif" evidence="4">
    <location>
        <begin position="25"/>
        <end position="44"/>
    </location>
</feature>
<evidence type="ECO:0000256" key="3">
    <source>
        <dbReference type="ARBA" id="ARBA00023163"/>
    </source>
</evidence>
<dbReference type="RefSeq" id="WP_155318434.1">
    <property type="nucleotide sequence ID" value="NZ_AP021874.1"/>
</dbReference>
<dbReference type="Proteomes" id="UP000427906">
    <property type="component" value="Chromosome"/>
</dbReference>
<dbReference type="InterPro" id="IPR050109">
    <property type="entry name" value="HTH-type_TetR-like_transc_reg"/>
</dbReference>
<evidence type="ECO:0000259" key="5">
    <source>
        <dbReference type="PROSITE" id="PS50977"/>
    </source>
</evidence>
<dbReference type="SUPFAM" id="SSF48498">
    <property type="entry name" value="Tetracyclin repressor-like, C-terminal domain"/>
    <property type="match status" value="1"/>
</dbReference>
<dbReference type="PANTHER" id="PTHR30055:SF240">
    <property type="entry name" value="HTH-TYPE TRANSCRIPTIONAL REGULATOR ACRR"/>
    <property type="match status" value="1"/>
</dbReference>
<dbReference type="Pfam" id="PF00440">
    <property type="entry name" value="TetR_N"/>
    <property type="match status" value="1"/>
</dbReference>
<dbReference type="AlphaFoldDB" id="A0A5K7YQ47"/>
<proteinExistence type="predicted"/>
<keyword evidence="1" id="KW-0805">Transcription regulation</keyword>
<organism evidence="6 7">
    <name type="scientific">Desulfosarcina alkanivorans</name>
    <dbReference type="NCBI Taxonomy" id="571177"/>
    <lineage>
        <taxon>Bacteria</taxon>
        <taxon>Pseudomonadati</taxon>
        <taxon>Thermodesulfobacteriota</taxon>
        <taxon>Desulfobacteria</taxon>
        <taxon>Desulfobacterales</taxon>
        <taxon>Desulfosarcinaceae</taxon>
        <taxon>Desulfosarcina</taxon>
    </lineage>
</organism>
<keyword evidence="2 4" id="KW-0238">DNA-binding</keyword>
<dbReference type="InterPro" id="IPR001647">
    <property type="entry name" value="HTH_TetR"/>
</dbReference>
<dbReference type="InterPro" id="IPR041490">
    <property type="entry name" value="KstR2_TetR_C"/>
</dbReference>
<dbReference type="KEGG" id="dalk:DSCA_44200"/>
<dbReference type="GO" id="GO:0003700">
    <property type="term" value="F:DNA-binding transcription factor activity"/>
    <property type="evidence" value="ECO:0007669"/>
    <property type="project" value="TreeGrafter"/>
</dbReference>
<keyword evidence="3" id="KW-0804">Transcription</keyword>
<gene>
    <name evidence="6" type="ORF">DSCA_44200</name>
</gene>
<dbReference type="InterPro" id="IPR036271">
    <property type="entry name" value="Tet_transcr_reg_TetR-rel_C_sf"/>
</dbReference>
<evidence type="ECO:0000256" key="2">
    <source>
        <dbReference type="ARBA" id="ARBA00023125"/>
    </source>
</evidence>
<dbReference type="GO" id="GO:0000976">
    <property type="term" value="F:transcription cis-regulatory region binding"/>
    <property type="evidence" value="ECO:0007669"/>
    <property type="project" value="TreeGrafter"/>
</dbReference>
<dbReference type="InterPro" id="IPR009057">
    <property type="entry name" value="Homeodomain-like_sf"/>
</dbReference>
<name>A0A5K7YQ47_9BACT</name>
<dbReference type="EMBL" id="AP021874">
    <property type="protein sequence ID" value="BBO70490.1"/>
    <property type="molecule type" value="Genomic_DNA"/>
</dbReference>
<accession>A0A5K7YQ47</accession>
<feature type="domain" description="HTH tetR-type" evidence="5">
    <location>
        <begin position="2"/>
        <end position="62"/>
    </location>
</feature>
<dbReference type="Gene3D" id="1.10.10.60">
    <property type="entry name" value="Homeodomain-like"/>
    <property type="match status" value="1"/>
</dbReference>
<dbReference type="PANTHER" id="PTHR30055">
    <property type="entry name" value="HTH-TYPE TRANSCRIPTIONAL REGULATOR RUTR"/>
    <property type="match status" value="1"/>
</dbReference>
<dbReference type="PROSITE" id="PS50977">
    <property type="entry name" value="HTH_TETR_2"/>
    <property type="match status" value="1"/>
</dbReference>
<evidence type="ECO:0000313" key="6">
    <source>
        <dbReference type="EMBL" id="BBO70490.1"/>
    </source>
</evidence>
<dbReference type="SUPFAM" id="SSF46689">
    <property type="entry name" value="Homeodomain-like"/>
    <property type="match status" value="1"/>
</dbReference>
<evidence type="ECO:0000313" key="7">
    <source>
        <dbReference type="Proteomes" id="UP000427906"/>
    </source>
</evidence>
<evidence type="ECO:0000256" key="1">
    <source>
        <dbReference type="ARBA" id="ARBA00023015"/>
    </source>
</evidence>
<reference evidence="6 7" key="1">
    <citation type="submission" date="2019-11" db="EMBL/GenBank/DDBJ databases">
        <title>Comparative genomics of hydrocarbon-degrading Desulfosarcina strains.</title>
        <authorList>
            <person name="Watanabe M."/>
            <person name="Kojima H."/>
            <person name="Fukui M."/>
        </authorList>
    </citation>
    <scope>NUCLEOTIDE SEQUENCE [LARGE SCALE GENOMIC DNA]</scope>
    <source>
        <strain evidence="6 7">PL12</strain>
    </source>
</reference>
<evidence type="ECO:0000256" key="4">
    <source>
        <dbReference type="PROSITE-ProRule" id="PRU00335"/>
    </source>
</evidence>
<dbReference type="OrthoDB" id="9814200at2"/>
<dbReference type="Pfam" id="PF17932">
    <property type="entry name" value="TetR_C_24"/>
    <property type="match status" value="1"/>
</dbReference>
<keyword evidence="7" id="KW-1185">Reference proteome</keyword>
<protein>
    <submittedName>
        <fullName evidence="6">TetR family transcriptional regulator</fullName>
    </submittedName>
</protein>
<sequence length="206" mass="22829">MGDMKTTIKSVSIDLFFEKGYFATSISDIARGSGIQKASIYYHYASKADLLFRIMSATMDDLTTTLKERLAAAGGIEVQMRAAVRGHVCFHLERQKENFIANSELRGLSAEHYRAIVRKRDEYESIFQQLIHQGTVAGVFADVDVKILSYAILTLCTAGATWYNPNGRLTVDEIADIYENFIISGLKQGCLTPLPAAEKGIFNGTQ</sequence>
<dbReference type="Gene3D" id="1.10.357.10">
    <property type="entry name" value="Tetracycline Repressor, domain 2"/>
    <property type="match status" value="1"/>
</dbReference>
<dbReference type="PRINTS" id="PR00455">
    <property type="entry name" value="HTHTETR"/>
</dbReference>